<keyword evidence="4" id="KW-1185">Reference proteome</keyword>
<dbReference type="EMBL" id="JARAWP010000028">
    <property type="protein sequence ID" value="MDX3023609.1"/>
    <property type="molecule type" value="Genomic_DNA"/>
</dbReference>
<protein>
    <submittedName>
        <fullName evidence="2">DUF397 domain-containing protein</fullName>
    </submittedName>
</protein>
<dbReference type="GeneID" id="69805630"/>
<organism evidence="2 5">
    <name type="scientific">Streptomyces acidiscabies</name>
    <dbReference type="NCBI Taxonomy" id="42234"/>
    <lineage>
        <taxon>Bacteria</taxon>
        <taxon>Bacillati</taxon>
        <taxon>Actinomycetota</taxon>
        <taxon>Actinomycetes</taxon>
        <taxon>Kitasatosporales</taxon>
        <taxon>Streptomycetaceae</taxon>
        <taxon>Streptomyces</taxon>
    </lineage>
</organism>
<dbReference type="RefSeq" id="WP_010351357.1">
    <property type="nucleotide sequence ID" value="NZ_BCMK01000090.1"/>
</dbReference>
<dbReference type="AlphaFoldDB" id="A0AAP6BI58"/>
<dbReference type="Proteomes" id="UP001282288">
    <property type="component" value="Unassembled WGS sequence"/>
</dbReference>
<dbReference type="EMBL" id="JARAWC010000038">
    <property type="protein sequence ID" value="MDX2965161.1"/>
    <property type="molecule type" value="Genomic_DNA"/>
</dbReference>
<proteinExistence type="predicted"/>
<dbReference type="Proteomes" id="UP001272987">
    <property type="component" value="Unassembled WGS sequence"/>
</dbReference>
<dbReference type="Pfam" id="PF04149">
    <property type="entry name" value="DUF397"/>
    <property type="match status" value="1"/>
</dbReference>
<accession>A0AAP6BI58</accession>
<evidence type="ECO:0000313" key="4">
    <source>
        <dbReference type="Proteomes" id="UP001272987"/>
    </source>
</evidence>
<reference evidence="2 4" key="1">
    <citation type="journal article" date="2023" name="Microb. Genom.">
        <title>Mesoterricola silvestris gen. nov., sp. nov., Mesoterricola sediminis sp. nov., Geothrix oryzae sp. nov., Geothrix edaphica sp. nov., Geothrix rubra sp. nov., and Geothrix limicola sp. nov., six novel members of Acidobacteriota isolated from soils.</title>
        <authorList>
            <person name="Weisberg A.J."/>
            <person name="Pearce E."/>
            <person name="Kramer C.G."/>
            <person name="Chang J.H."/>
            <person name="Clarke C.R."/>
        </authorList>
    </citation>
    <scope>NUCLEOTIDE SEQUENCE</scope>
    <source>
        <strain evidence="3 4">NB05-1H</strain>
        <strain evidence="2">NRRL_B-16521</strain>
    </source>
</reference>
<evidence type="ECO:0000313" key="2">
    <source>
        <dbReference type="EMBL" id="MDX2965161.1"/>
    </source>
</evidence>
<evidence type="ECO:0000259" key="1">
    <source>
        <dbReference type="Pfam" id="PF04149"/>
    </source>
</evidence>
<evidence type="ECO:0000313" key="5">
    <source>
        <dbReference type="Proteomes" id="UP001282288"/>
    </source>
</evidence>
<name>A0AAP6BI58_9ACTN</name>
<comment type="caution">
    <text evidence="2">The sequence shown here is derived from an EMBL/GenBank/DDBJ whole genome shotgun (WGS) entry which is preliminary data.</text>
</comment>
<sequence>MPDKAVACPAADLPGAAWFKSSYSGSDQSTCVEVADVRRDCGQMAIRDSKSPHGPVVLLGAASFGLLIDHVRGAD</sequence>
<gene>
    <name evidence="2" type="ORF">PV399_36360</name>
    <name evidence="3" type="ORF">PV666_37920</name>
</gene>
<dbReference type="InterPro" id="IPR007278">
    <property type="entry name" value="DUF397"/>
</dbReference>
<feature type="domain" description="DUF397" evidence="1">
    <location>
        <begin position="16"/>
        <end position="72"/>
    </location>
</feature>
<evidence type="ECO:0000313" key="3">
    <source>
        <dbReference type="EMBL" id="MDX3023609.1"/>
    </source>
</evidence>